<name>A0A8S2I5A0_9BILA</name>
<sequence length="257" mass="28848">MVSHAKSSRCPRNFLIHHAPQFDVKFGDGKSNRIRHSAEWQGSEHKRIDGIIPHASVQYDVEHYDKILNIDLDETITSVECGSETSQSLLCQFSNKQDLDKFERSLIIDSTKLVGHCNNKQMFYRLVKDYETDLTRKTLKIYTRSLSLTDLFKNANVKFETNAVKIMASDLKTDEVASSPTTTTTTTSTVLRRKRFFLSSIVDAIEDVVTVAVAVVQTVVRTVAQAALDALGLSNIDINQQETFGSKLKSARICSII</sequence>
<accession>A0A8S2I5A0</accession>
<comment type="caution">
    <text evidence="2">The sequence shown here is derived from an EMBL/GenBank/DDBJ whole genome shotgun (WGS) entry which is preliminary data.</text>
</comment>
<gene>
    <name evidence="1" type="ORF">OVA965_LOCUS11271</name>
    <name evidence="2" type="ORF">TMI583_LOCUS11267</name>
</gene>
<dbReference type="Proteomes" id="UP000682733">
    <property type="component" value="Unassembled WGS sequence"/>
</dbReference>
<dbReference type="Proteomes" id="UP000677228">
    <property type="component" value="Unassembled WGS sequence"/>
</dbReference>
<dbReference type="EMBL" id="CAJNOK010004319">
    <property type="protein sequence ID" value="CAF0933711.1"/>
    <property type="molecule type" value="Genomic_DNA"/>
</dbReference>
<organism evidence="2 3">
    <name type="scientific">Didymodactylos carnosus</name>
    <dbReference type="NCBI Taxonomy" id="1234261"/>
    <lineage>
        <taxon>Eukaryota</taxon>
        <taxon>Metazoa</taxon>
        <taxon>Spiralia</taxon>
        <taxon>Gnathifera</taxon>
        <taxon>Rotifera</taxon>
        <taxon>Eurotatoria</taxon>
        <taxon>Bdelloidea</taxon>
        <taxon>Philodinida</taxon>
        <taxon>Philodinidae</taxon>
        <taxon>Didymodactylos</taxon>
    </lineage>
</organism>
<dbReference type="EMBL" id="CAJOBA010004321">
    <property type="protein sequence ID" value="CAF3709747.1"/>
    <property type="molecule type" value="Genomic_DNA"/>
</dbReference>
<dbReference type="AlphaFoldDB" id="A0A8S2I5A0"/>
<reference evidence="2" key="1">
    <citation type="submission" date="2021-02" db="EMBL/GenBank/DDBJ databases">
        <authorList>
            <person name="Nowell W R."/>
        </authorList>
    </citation>
    <scope>NUCLEOTIDE SEQUENCE</scope>
</reference>
<protein>
    <submittedName>
        <fullName evidence="2">Uncharacterized protein</fullName>
    </submittedName>
</protein>
<proteinExistence type="predicted"/>
<evidence type="ECO:0000313" key="1">
    <source>
        <dbReference type="EMBL" id="CAF0933711.1"/>
    </source>
</evidence>
<evidence type="ECO:0000313" key="3">
    <source>
        <dbReference type="Proteomes" id="UP000682733"/>
    </source>
</evidence>
<evidence type="ECO:0000313" key="2">
    <source>
        <dbReference type="EMBL" id="CAF3709747.1"/>
    </source>
</evidence>